<feature type="non-terminal residue" evidence="2">
    <location>
        <position position="1"/>
    </location>
</feature>
<protein>
    <submittedName>
        <fullName evidence="2">Uncharacterized protein</fullName>
    </submittedName>
</protein>
<organism evidence="2 3">
    <name type="scientific">Prorocentrum cordatum</name>
    <dbReference type="NCBI Taxonomy" id="2364126"/>
    <lineage>
        <taxon>Eukaryota</taxon>
        <taxon>Sar</taxon>
        <taxon>Alveolata</taxon>
        <taxon>Dinophyceae</taxon>
        <taxon>Prorocentrales</taxon>
        <taxon>Prorocentraceae</taxon>
        <taxon>Prorocentrum</taxon>
    </lineage>
</organism>
<dbReference type="SUPFAM" id="SSF56219">
    <property type="entry name" value="DNase I-like"/>
    <property type="match status" value="1"/>
</dbReference>
<evidence type="ECO:0000313" key="2">
    <source>
        <dbReference type="EMBL" id="CAK0871621.1"/>
    </source>
</evidence>
<comment type="caution">
    <text evidence="2">The sequence shown here is derived from an EMBL/GenBank/DDBJ whole genome shotgun (WGS) entry which is preliminary data.</text>
</comment>
<name>A0ABN9VEQ9_9DINO</name>
<proteinExistence type="predicted"/>
<dbReference type="EMBL" id="CAUYUJ010017091">
    <property type="protein sequence ID" value="CAK0871621.1"/>
    <property type="molecule type" value="Genomic_DNA"/>
</dbReference>
<keyword evidence="3" id="KW-1185">Reference proteome</keyword>
<dbReference type="Proteomes" id="UP001189429">
    <property type="component" value="Unassembled WGS sequence"/>
</dbReference>
<feature type="region of interest" description="Disordered" evidence="1">
    <location>
        <begin position="828"/>
        <end position="864"/>
    </location>
</feature>
<feature type="region of interest" description="Disordered" evidence="1">
    <location>
        <begin position="989"/>
        <end position="1017"/>
    </location>
</feature>
<feature type="compositionally biased region" description="Low complexity" evidence="1">
    <location>
        <begin position="842"/>
        <end position="858"/>
    </location>
</feature>
<sequence>ASPPSGDGPRAPVHFEPLGADDEEAGGLSRECADVDQDTVLRDTWQASTIAGLEEPTLLIDASAQEPTVYLDGPPQDGTVYLDGPPQDATVYADADDRGDSREHCTPASALLVRESFSELPALFEAAEELLIMGANVNAWSSWTVLHQWIDEQVAGGGLEAKPHAFCLQETRLKSEAALISARSQAALANRRITLGKACSTGRGALESSGGVAVMAHRGIASAAERLDVGDLGHRICGRRLGAAVPGGVVLLSVYCEHSVGAAGNAELLERLARITLSLDAMWVIQADWNMTGVELEASGFVALVRGAEEEAGRTIDFFVMSQALRSCVRSVQALPEAPLHPHAPRLVKLAGLRSDQVVPRPLRFKAFCHTPLIGPKQDQLSFAWSWEAGRSGEAPLEIMVKEWFAFAEQTLVQDQGIEAEDAHKYIGRCTGPQLKQVRLEDLWHREDRGRFSSSTIAWISLLSLLGKAATAASNHPGPRVGAAPSSFRRGKGSSLLQQWKRKLLAMAEELDFSEAVLTKPRLLELVEVATSPGGWEAAGFGEHDGNGCSVAPGGPRARGLNESSALAGAAIAPCRGAAPTGGGEVLRRRARDATQRSQGWKAWVQKAAQGGGRLAHRYARRKDEDTGELKDVCASLSSLLQDFGRLGLPLSPGKSKYLASDAELDEQLQQAWAFPGSSRVLAMKALGTNRTLAARRSVAAQATREVEALRRSRRYGTLRRGGLGDAGMLQRMGASASALWGTATAGLADGEGAAPAAAADGDVMREAPVRESQAEAGAVAGPSRWGVPLAPEAAAAPVDTKHGAASQGSDAFGFGVDDFSEEMALAKEQPPENACEGSGPVGDTGPAGPAGGAAASPQSQEGRVPGHVELHFGLDDQVLARHAWRARGHALLRCRVAENPQMRFVFCLRCGGVLAGRKPGKLLKNWCRGRESSAGKEQLRLVRLLRWPHYGKGRQGGALEGPFALGPEEQLQLAGDLLLEGDLPAAASGGHRAAAGDERLPATPADAPGPQGRRSEPRAARLFVLRCYGLSEDDLEEVRRVGREAARAQAADASDTVSEEAELVG</sequence>
<reference evidence="2" key="1">
    <citation type="submission" date="2023-10" db="EMBL/GenBank/DDBJ databases">
        <authorList>
            <person name="Chen Y."/>
            <person name="Shah S."/>
            <person name="Dougan E. K."/>
            <person name="Thang M."/>
            <person name="Chan C."/>
        </authorList>
    </citation>
    <scope>NUCLEOTIDE SEQUENCE [LARGE SCALE GENOMIC DNA]</scope>
</reference>
<dbReference type="InterPro" id="IPR036691">
    <property type="entry name" value="Endo/exonu/phosph_ase_sf"/>
</dbReference>
<evidence type="ECO:0000313" key="3">
    <source>
        <dbReference type="Proteomes" id="UP001189429"/>
    </source>
</evidence>
<evidence type="ECO:0000256" key="1">
    <source>
        <dbReference type="SAM" id="MobiDB-lite"/>
    </source>
</evidence>
<gene>
    <name evidence="2" type="ORF">PCOR1329_LOCUS57397</name>
</gene>
<feature type="region of interest" description="Disordered" evidence="1">
    <location>
        <begin position="1"/>
        <end position="27"/>
    </location>
</feature>
<dbReference type="Gene3D" id="3.60.10.10">
    <property type="entry name" value="Endonuclease/exonuclease/phosphatase"/>
    <property type="match status" value="1"/>
</dbReference>
<accession>A0ABN9VEQ9</accession>